<dbReference type="EMBL" id="JAHWGI010001169">
    <property type="protein sequence ID" value="KAK3924239.1"/>
    <property type="molecule type" value="Genomic_DNA"/>
</dbReference>
<reference evidence="1" key="1">
    <citation type="submission" date="2021-07" db="EMBL/GenBank/DDBJ databases">
        <authorList>
            <person name="Catto M.A."/>
            <person name="Jacobson A."/>
            <person name="Kennedy G."/>
            <person name="Labadie P."/>
            <person name="Hunt B.G."/>
            <person name="Srinivasan R."/>
        </authorList>
    </citation>
    <scope>NUCLEOTIDE SEQUENCE</scope>
    <source>
        <strain evidence="1">PL_HMW_Pooled</strain>
        <tissue evidence="1">Head</tissue>
    </source>
</reference>
<evidence type="ECO:0000313" key="1">
    <source>
        <dbReference type="EMBL" id="KAK3924239.1"/>
    </source>
</evidence>
<organism evidence="1 2">
    <name type="scientific">Frankliniella fusca</name>
    <dbReference type="NCBI Taxonomy" id="407009"/>
    <lineage>
        <taxon>Eukaryota</taxon>
        <taxon>Metazoa</taxon>
        <taxon>Ecdysozoa</taxon>
        <taxon>Arthropoda</taxon>
        <taxon>Hexapoda</taxon>
        <taxon>Insecta</taxon>
        <taxon>Pterygota</taxon>
        <taxon>Neoptera</taxon>
        <taxon>Paraneoptera</taxon>
        <taxon>Thysanoptera</taxon>
        <taxon>Terebrantia</taxon>
        <taxon>Thripoidea</taxon>
        <taxon>Thripidae</taxon>
        <taxon>Frankliniella</taxon>
    </lineage>
</organism>
<accession>A0AAE1HN26</accession>
<evidence type="ECO:0000313" key="2">
    <source>
        <dbReference type="Proteomes" id="UP001219518"/>
    </source>
</evidence>
<dbReference type="Proteomes" id="UP001219518">
    <property type="component" value="Unassembled WGS sequence"/>
</dbReference>
<name>A0AAE1HN26_9NEOP</name>
<sequence length="114" mass="12910">MFFKSKHVRALRDCSQGRCYFLKASVRASMDKEAYEVTVTLSHRSGSIHFTCECIQQSLGRCVHVSSVLLALWSHIRVRGEGTCIPLMRRNGGVVLQWQSSSHFTTVLSTLFMN</sequence>
<gene>
    <name evidence="1" type="ORF">KUF71_002510</name>
</gene>
<comment type="caution">
    <text evidence="1">The sequence shown here is derived from an EMBL/GenBank/DDBJ whole genome shotgun (WGS) entry which is preliminary data.</text>
</comment>
<dbReference type="AlphaFoldDB" id="A0AAE1HN26"/>
<protein>
    <submittedName>
        <fullName evidence="1">Myosin-52</fullName>
    </submittedName>
</protein>
<reference evidence="1" key="2">
    <citation type="journal article" date="2023" name="BMC Genomics">
        <title>Pest status, molecular evolution, and epigenetic factors derived from the genome assembly of Frankliniella fusca, a thysanopteran phytovirus vector.</title>
        <authorList>
            <person name="Catto M.A."/>
            <person name="Labadie P.E."/>
            <person name="Jacobson A.L."/>
            <person name="Kennedy G.G."/>
            <person name="Srinivasan R."/>
            <person name="Hunt B.G."/>
        </authorList>
    </citation>
    <scope>NUCLEOTIDE SEQUENCE</scope>
    <source>
        <strain evidence="1">PL_HMW_Pooled</strain>
    </source>
</reference>
<keyword evidence="2" id="KW-1185">Reference proteome</keyword>
<proteinExistence type="predicted"/>